<sequence length="126" mass="12813">MATTLTSGRPWRVILAFSVPLFLGNVVQQLYGLTDAFVVGRAIGVDALAAVGATGGLTFLLLGFTFGMTSGFAIPTAVAHGARDTDGLRRSVATGTVLTALASLLVTVVAIAATGPALRLLRTLPS</sequence>
<evidence type="ECO:0000313" key="8">
    <source>
        <dbReference type="EMBL" id="BDZ41009.1"/>
    </source>
</evidence>
<keyword evidence="2" id="KW-0813">Transport</keyword>
<keyword evidence="3" id="KW-1003">Cell membrane</keyword>
<feature type="transmembrane region" description="Helical" evidence="7">
    <location>
        <begin position="95"/>
        <end position="118"/>
    </location>
</feature>
<proteinExistence type="predicted"/>
<keyword evidence="9" id="KW-1185">Reference proteome</keyword>
<evidence type="ECO:0008006" key="10">
    <source>
        <dbReference type="Google" id="ProtNLM"/>
    </source>
</evidence>
<keyword evidence="6 7" id="KW-0472">Membrane</keyword>
<organism evidence="8 9">
    <name type="scientific">Paraoerskovia sediminicola</name>
    <dbReference type="NCBI Taxonomy" id="1138587"/>
    <lineage>
        <taxon>Bacteria</taxon>
        <taxon>Bacillati</taxon>
        <taxon>Actinomycetota</taxon>
        <taxon>Actinomycetes</taxon>
        <taxon>Micrococcales</taxon>
        <taxon>Cellulomonadaceae</taxon>
        <taxon>Paraoerskovia</taxon>
    </lineage>
</organism>
<reference evidence="9" key="1">
    <citation type="journal article" date="2019" name="Int. J. Syst. Evol. Microbiol.">
        <title>The Global Catalogue of Microorganisms (GCM) 10K type strain sequencing project: providing services to taxonomists for standard genome sequencing and annotation.</title>
        <authorList>
            <consortium name="The Broad Institute Genomics Platform"/>
            <consortium name="The Broad Institute Genome Sequencing Center for Infectious Disease"/>
            <person name="Wu L."/>
            <person name="Ma J."/>
        </authorList>
    </citation>
    <scope>NUCLEOTIDE SEQUENCE [LARGE SCALE GENOMIC DNA]</scope>
    <source>
        <strain evidence="9">NBRC 108565</strain>
    </source>
</reference>
<dbReference type="InterPro" id="IPR052031">
    <property type="entry name" value="Membrane_Transporter-Flippase"/>
</dbReference>
<dbReference type="EMBL" id="AP027729">
    <property type="protein sequence ID" value="BDZ41009.1"/>
    <property type="molecule type" value="Genomic_DNA"/>
</dbReference>
<accession>A0ABN6X8E1</accession>
<evidence type="ECO:0000256" key="5">
    <source>
        <dbReference type="ARBA" id="ARBA00022989"/>
    </source>
</evidence>
<evidence type="ECO:0000256" key="7">
    <source>
        <dbReference type="SAM" id="Phobius"/>
    </source>
</evidence>
<name>A0ABN6X8E1_9CELL</name>
<keyword evidence="4 7" id="KW-0812">Transmembrane</keyword>
<dbReference type="Pfam" id="PF01554">
    <property type="entry name" value="MatE"/>
    <property type="match status" value="1"/>
</dbReference>
<evidence type="ECO:0000256" key="1">
    <source>
        <dbReference type="ARBA" id="ARBA00004651"/>
    </source>
</evidence>
<evidence type="ECO:0000256" key="4">
    <source>
        <dbReference type="ARBA" id="ARBA00022692"/>
    </source>
</evidence>
<keyword evidence="5 7" id="KW-1133">Transmembrane helix</keyword>
<evidence type="ECO:0000313" key="9">
    <source>
        <dbReference type="Proteomes" id="UP001321475"/>
    </source>
</evidence>
<evidence type="ECO:0000256" key="2">
    <source>
        <dbReference type="ARBA" id="ARBA00022448"/>
    </source>
</evidence>
<feature type="transmembrane region" description="Helical" evidence="7">
    <location>
        <begin position="48"/>
        <end position="74"/>
    </location>
</feature>
<evidence type="ECO:0000256" key="6">
    <source>
        <dbReference type="ARBA" id="ARBA00023136"/>
    </source>
</evidence>
<dbReference type="PANTHER" id="PTHR43549">
    <property type="entry name" value="MULTIDRUG RESISTANCE PROTEIN YPNP-RELATED"/>
    <property type="match status" value="1"/>
</dbReference>
<dbReference type="Proteomes" id="UP001321475">
    <property type="component" value="Chromosome"/>
</dbReference>
<dbReference type="PANTHER" id="PTHR43549:SF3">
    <property type="entry name" value="MULTIDRUG RESISTANCE PROTEIN YPNP-RELATED"/>
    <property type="match status" value="1"/>
</dbReference>
<protein>
    <recommendedName>
        <fullName evidence="10">MatE protein</fullName>
    </recommendedName>
</protein>
<comment type="subcellular location">
    <subcellularLocation>
        <location evidence="1">Cell membrane</location>
        <topology evidence="1">Multi-pass membrane protein</topology>
    </subcellularLocation>
</comment>
<evidence type="ECO:0000256" key="3">
    <source>
        <dbReference type="ARBA" id="ARBA00022475"/>
    </source>
</evidence>
<dbReference type="InterPro" id="IPR002528">
    <property type="entry name" value="MATE_fam"/>
</dbReference>
<gene>
    <name evidence="8" type="ORF">GCM10025865_03080</name>
</gene>